<evidence type="ECO:0000256" key="1">
    <source>
        <dbReference type="ARBA" id="ARBA00022460"/>
    </source>
</evidence>
<feature type="signal peptide" evidence="3">
    <location>
        <begin position="1"/>
        <end position="17"/>
    </location>
</feature>
<dbReference type="OrthoDB" id="6430831at2759"/>
<dbReference type="InParanoid" id="A0A7M7J4B9"/>
<reference evidence="4" key="1">
    <citation type="submission" date="2021-01" db="UniProtKB">
        <authorList>
            <consortium name="EnsemblMetazoa"/>
        </authorList>
    </citation>
    <scope>IDENTIFICATION</scope>
</reference>
<dbReference type="GO" id="GO:0062129">
    <property type="term" value="C:chitin-based extracellular matrix"/>
    <property type="evidence" value="ECO:0007669"/>
    <property type="project" value="TreeGrafter"/>
</dbReference>
<dbReference type="AlphaFoldDB" id="A0A7M7J4B9"/>
<evidence type="ECO:0000256" key="2">
    <source>
        <dbReference type="PROSITE-ProRule" id="PRU00497"/>
    </source>
</evidence>
<evidence type="ECO:0000256" key="3">
    <source>
        <dbReference type="SAM" id="SignalP"/>
    </source>
</evidence>
<dbReference type="PANTHER" id="PTHR10380:SF173">
    <property type="entry name" value="CUTICULAR PROTEIN 47EF, ISOFORM C-RELATED"/>
    <property type="match status" value="1"/>
</dbReference>
<dbReference type="RefSeq" id="XP_022643945.1">
    <property type="nucleotide sequence ID" value="XM_022788210.1"/>
</dbReference>
<feature type="chain" id="PRO_5029604975" description="Cuticle protein" evidence="3">
    <location>
        <begin position="18"/>
        <end position="171"/>
    </location>
</feature>
<dbReference type="KEGG" id="vde:111243114"/>
<sequence>MIAKVIVASVAVAAAHATELGLGYTSQGLNSYGHEYAAHAAPLAYAHAAPLNYAAAAPIVTKADIAYPPQPYRFGYESVDEYGTKQSRHEVSDAHNNKKGSYSFTDVHGISRHVEYVADKLGFRASIKTNEPGTAPSAPAAAHYNAAPLDVKTSAAAPITAYAHAPAYGHY</sequence>
<dbReference type="Gene3D" id="3.10.50.10">
    <property type="match status" value="1"/>
</dbReference>
<keyword evidence="3" id="KW-0732">Signal</keyword>
<accession>A0A7M7J4B9</accession>
<protein>
    <recommendedName>
        <fullName evidence="6">Cuticle protein</fullName>
    </recommendedName>
</protein>
<dbReference type="GeneID" id="111243114"/>
<evidence type="ECO:0000313" key="4">
    <source>
        <dbReference type="EnsemblMetazoa" id="XP_022643945"/>
    </source>
</evidence>
<dbReference type="InterPro" id="IPR050468">
    <property type="entry name" value="Cuticle_Struct_Prot"/>
</dbReference>
<dbReference type="GO" id="GO:0008010">
    <property type="term" value="F:structural constituent of chitin-based larval cuticle"/>
    <property type="evidence" value="ECO:0007669"/>
    <property type="project" value="TreeGrafter"/>
</dbReference>
<keyword evidence="1 2" id="KW-0193">Cuticle</keyword>
<dbReference type="InterPro" id="IPR000618">
    <property type="entry name" value="Insect_cuticle"/>
</dbReference>
<dbReference type="InterPro" id="IPR029070">
    <property type="entry name" value="Chitinase_insertion_sf"/>
</dbReference>
<proteinExistence type="predicted"/>
<dbReference type="PROSITE" id="PS51155">
    <property type="entry name" value="CHIT_BIND_RR_2"/>
    <property type="match status" value="1"/>
</dbReference>
<evidence type="ECO:0008006" key="6">
    <source>
        <dbReference type="Google" id="ProtNLM"/>
    </source>
</evidence>
<dbReference type="Proteomes" id="UP000594260">
    <property type="component" value="Unplaced"/>
</dbReference>
<dbReference type="Pfam" id="PF00379">
    <property type="entry name" value="Chitin_bind_4"/>
    <property type="match status" value="1"/>
</dbReference>
<name>A0A7M7J4B9_VARDE</name>
<organism evidence="4 5">
    <name type="scientific">Varroa destructor</name>
    <name type="common">Honeybee mite</name>
    <dbReference type="NCBI Taxonomy" id="109461"/>
    <lineage>
        <taxon>Eukaryota</taxon>
        <taxon>Metazoa</taxon>
        <taxon>Ecdysozoa</taxon>
        <taxon>Arthropoda</taxon>
        <taxon>Chelicerata</taxon>
        <taxon>Arachnida</taxon>
        <taxon>Acari</taxon>
        <taxon>Parasitiformes</taxon>
        <taxon>Mesostigmata</taxon>
        <taxon>Gamasina</taxon>
        <taxon>Dermanyssoidea</taxon>
        <taxon>Varroidae</taxon>
        <taxon>Varroa</taxon>
    </lineage>
</organism>
<dbReference type="OMA" id="HASHEYQ"/>
<keyword evidence="5" id="KW-1185">Reference proteome</keyword>
<dbReference type="FunCoup" id="A0A7M7J4B9">
    <property type="interactions" value="54"/>
</dbReference>
<dbReference type="PANTHER" id="PTHR10380">
    <property type="entry name" value="CUTICLE PROTEIN"/>
    <property type="match status" value="1"/>
</dbReference>
<dbReference type="EnsemblMetazoa" id="XM_022788210">
    <property type="protein sequence ID" value="XP_022643945"/>
    <property type="gene ID" value="LOC111243114"/>
</dbReference>
<evidence type="ECO:0000313" key="5">
    <source>
        <dbReference type="Proteomes" id="UP000594260"/>
    </source>
</evidence>